<evidence type="ECO:0000256" key="3">
    <source>
        <dbReference type="ARBA" id="ARBA00022840"/>
    </source>
</evidence>
<organism evidence="5 6">
    <name type="scientific">Marinobacterium zhoushanense</name>
    <dbReference type="NCBI Taxonomy" id="1679163"/>
    <lineage>
        <taxon>Bacteria</taxon>
        <taxon>Pseudomonadati</taxon>
        <taxon>Pseudomonadota</taxon>
        <taxon>Gammaproteobacteria</taxon>
        <taxon>Oceanospirillales</taxon>
        <taxon>Oceanospirillaceae</taxon>
        <taxon>Marinobacterium</taxon>
    </lineage>
</organism>
<keyword evidence="4" id="KW-0479">Metal-binding</keyword>
<dbReference type="EC" id="6.3.3.2" evidence="4"/>
<dbReference type="EMBL" id="BMIJ01000009">
    <property type="protein sequence ID" value="GGC09652.1"/>
    <property type="molecule type" value="Genomic_DNA"/>
</dbReference>
<sequence>MKSIPTPRVKSPLENQRRSLRQQMRRARRALTPAQQRSASYNLLCQVRHQLWFLKARHVALYLPNDGEIDPSLLIELCWKMKKQVYLPVLHPIRHNRLWFLPYTPNTRMCKNRFRILEPKLQYHPRRPGWAMDLVMLPLVAFDAAGNRMGMGGGFYDRTFSYKCAEKGIKGARLIGLAHDFQRVGELPVQPWDVPLFGIVTDRAAYLCHR</sequence>
<dbReference type="SUPFAM" id="SSF100950">
    <property type="entry name" value="NagB/RpiA/CoA transferase-like"/>
    <property type="match status" value="1"/>
</dbReference>
<dbReference type="Gene3D" id="3.40.50.10420">
    <property type="entry name" value="NagB/RpiA/CoA transferase-like"/>
    <property type="match status" value="1"/>
</dbReference>
<dbReference type="Proteomes" id="UP000629025">
    <property type="component" value="Unassembled WGS sequence"/>
</dbReference>
<dbReference type="PANTHER" id="PTHR23407">
    <property type="entry name" value="ATPASE INHIBITOR/5-FORMYLTETRAHYDROFOLATE CYCLO-LIGASE"/>
    <property type="match status" value="1"/>
</dbReference>
<proteinExistence type="inferred from homology"/>
<reference evidence="6" key="1">
    <citation type="journal article" date="2019" name="Int. J. Syst. Evol. Microbiol.">
        <title>The Global Catalogue of Microorganisms (GCM) 10K type strain sequencing project: providing services to taxonomists for standard genome sequencing and annotation.</title>
        <authorList>
            <consortium name="The Broad Institute Genomics Platform"/>
            <consortium name="The Broad Institute Genome Sequencing Center for Infectious Disease"/>
            <person name="Wu L."/>
            <person name="Ma J."/>
        </authorList>
    </citation>
    <scope>NUCLEOTIDE SEQUENCE [LARGE SCALE GENOMIC DNA]</scope>
    <source>
        <strain evidence="6">CGMCC 1.15341</strain>
    </source>
</reference>
<evidence type="ECO:0000256" key="4">
    <source>
        <dbReference type="RuleBase" id="RU361279"/>
    </source>
</evidence>
<keyword evidence="6" id="KW-1185">Reference proteome</keyword>
<dbReference type="Pfam" id="PF01812">
    <property type="entry name" value="5-FTHF_cyc-lig"/>
    <property type="match status" value="1"/>
</dbReference>
<dbReference type="NCBIfam" id="TIGR02727">
    <property type="entry name" value="MTHFS_bact"/>
    <property type="match status" value="1"/>
</dbReference>
<dbReference type="InterPro" id="IPR024185">
    <property type="entry name" value="FTHF_cligase-like_sf"/>
</dbReference>
<dbReference type="RefSeq" id="WP_308421617.1">
    <property type="nucleotide sequence ID" value="NZ_BMIJ01000009.1"/>
</dbReference>
<comment type="cofactor">
    <cofactor evidence="4">
        <name>Mg(2+)</name>
        <dbReference type="ChEBI" id="CHEBI:18420"/>
    </cofactor>
</comment>
<comment type="caution">
    <text evidence="5">The sequence shown here is derived from an EMBL/GenBank/DDBJ whole genome shotgun (WGS) entry which is preliminary data.</text>
</comment>
<evidence type="ECO:0000313" key="5">
    <source>
        <dbReference type="EMBL" id="GGC09652.1"/>
    </source>
</evidence>
<keyword evidence="3 4" id="KW-0067">ATP-binding</keyword>
<dbReference type="InterPro" id="IPR002698">
    <property type="entry name" value="FTHF_cligase"/>
</dbReference>
<protein>
    <recommendedName>
        <fullName evidence="4">5-formyltetrahydrofolate cyclo-ligase</fullName>
        <ecNumber evidence="4">6.3.3.2</ecNumber>
    </recommendedName>
</protein>
<keyword evidence="2 4" id="KW-0547">Nucleotide-binding</keyword>
<accession>A0ABQ1KVN6</accession>
<name>A0ABQ1KVN6_9GAMM</name>
<evidence type="ECO:0000313" key="6">
    <source>
        <dbReference type="Proteomes" id="UP000629025"/>
    </source>
</evidence>
<evidence type="ECO:0000256" key="2">
    <source>
        <dbReference type="ARBA" id="ARBA00022741"/>
    </source>
</evidence>
<dbReference type="InterPro" id="IPR037171">
    <property type="entry name" value="NagB/RpiA_transferase-like"/>
</dbReference>
<evidence type="ECO:0000256" key="1">
    <source>
        <dbReference type="ARBA" id="ARBA00010638"/>
    </source>
</evidence>
<dbReference type="PANTHER" id="PTHR23407:SF1">
    <property type="entry name" value="5-FORMYLTETRAHYDROFOLATE CYCLO-LIGASE"/>
    <property type="match status" value="1"/>
</dbReference>
<keyword evidence="4" id="KW-0460">Magnesium</keyword>
<gene>
    <name evidence="5" type="ORF">GCM10011352_40140</name>
</gene>
<comment type="catalytic activity">
    <reaction evidence="4">
        <text>(6S)-5-formyl-5,6,7,8-tetrahydrofolate + ATP = (6R)-5,10-methenyltetrahydrofolate + ADP + phosphate</text>
        <dbReference type="Rhea" id="RHEA:10488"/>
        <dbReference type="ChEBI" id="CHEBI:30616"/>
        <dbReference type="ChEBI" id="CHEBI:43474"/>
        <dbReference type="ChEBI" id="CHEBI:57455"/>
        <dbReference type="ChEBI" id="CHEBI:57457"/>
        <dbReference type="ChEBI" id="CHEBI:456216"/>
        <dbReference type="EC" id="6.3.3.2"/>
    </reaction>
</comment>
<comment type="similarity">
    <text evidence="1 4">Belongs to the 5-formyltetrahydrofolate cyclo-ligase family.</text>
</comment>
<dbReference type="PIRSF" id="PIRSF006806">
    <property type="entry name" value="FTHF_cligase"/>
    <property type="match status" value="1"/>
</dbReference>